<keyword evidence="1 4" id="KW-0349">Heme</keyword>
<dbReference type="Pfam" id="PF21342">
    <property type="entry name" value="SoxA-TsdA_cyt-c"/>
    <property type="match status" value="1"/>
</dbReference>
<evidence type="ECO:0000256" key="3">
    <source>
        <dbReference type="ARBA" id="ARBA00023004"/>
    </source>
</evidence>
<proteinExistence type="predicted"/>
<dbReference type="PROSITE" id="PS51007">
    <property type="entry name" value="CYTC"/>
    <property type="match status" value="1"/>
</dbReference>
<sequence length="308" mass="33520">MIMKVKNQMFLPVIAIIVTMIAGFTYLYIYVKDKPANTELASSEPKAEEKTHPYAPPSMEEVPEGEEGELIKLGQKYHNETSSVLDGYVGNTLSCASCHANGGVGDSLDLVGISKTYPQYNPRAGREVSIEDRINGCFIRSMNGKPLPKEGEEMKAMVAYYNYISTNVPEGTTDRPWAKLKKAEGDLSKVNVDEGRELYQQACITCHGEDGAGGAAGLALWGDNSYNIGAGMARVRTAAGYIQKYMPKAPVGEHEAGSLTEEQAMNIAAYINSMERPDFPNKINDWPNGDAPDDAAYETLAGKKNADK</sequence>
<organism evidence="8 9">
    <name type="scientific">Cytobacillus praedii</name>
    <dbReference type="NCBI Taxonomy" id="1742358"/>
    <lineage>
        <taxon>Bacteria</taxon>
        <taxon>Bacillati</taxon>
        <taxon>Bacillota</taxon>
        <taxon>Bacilli</taxon>
        <taxon>Bacillales</taxon>
        <taxon>Bacillaceae</taxon>
        <taxon>Cytobacillus</taxon>
    </lineage>
</organism>
<gene>
    <name evidence="8" type="ORF">E0Y62_15890</name>
</gene>
<dbReference type="InterPro" id="IPR051459">
    <property type="entry name" value="Cytochrome_c-type_DH"/>
</dbReference>
<dbReference type="PANTHER" id="PTHR35008">
    <property type="entry name" value="BLL4482 PROTEIN-RELATED"/>
    <property type="match status" value="1"/>
</dbReference>
<name>A0A4R1AZI0_9BACI</name>
<dbReference type="GO" id="GO:0009055">
    <property type="term" value="F:electron transfer activity"/>
    <property type="evidence" value="ECO:0007669"/>
    <property type="project" value="InterPro"/>
</dbReference>
<evidence type="ECO:0000256" key="1">
    <source>
        <dbReference type="ARBA" id="ARBA00022617"/>
    </source>
</evidence>
<evidence type="ECO:0000256" key="5">
    <source>
        <dbReference type="SAM" id="MobiDB-lite"/>
    </source>
</evidence>
<feature type="transmembrane region" description="Helical" evidence="6">
    <location>
        <begin position="9"/>
        <end position="31"/>
    </location>
</feature>
<evidence type="ECO:0000256" key="2">
    <source>
        <dbReference type="ARBA" id="ARBA00022723"/>
    </source>
</evidence>
<accession>A0A4R1AZI0</accession>
<dbReference type="GO" id="GO:0046872">
    <property type="term" value="F:metal ion binding"/>
    <property type="evidence" value="ECO:0007669"/>
    <property type="project" value="UniProtKB-KW"/>
</dbReference>
<comment type="caution">
    <text evidence="8">The sequence shown here is derived from an EMBL/GenBank/DDBJ whole genome shotgun (WGS) entry which is preliminary data.</text>
</comment>
<keyword evidence="6" id="KW-0812">Transmembrane</keyword>
<evidence type="ECO:0000259" key="7">
    <source>
        <dbReference type="PROSITE" id="PS51007"/>
    </source>
</evidence>
<keyword evidence="3 4" id="KW-0408">Iron</keyword>
<keyword evidence="2 4" id="KW-0479">Metal-binding</keyword>
<dbReference type="Pfam" id="PF13442">
    <property type="entry name" value="Cytochrome_CBB3"/>
    <property type="match status" value="1"/>
</dbReference>
<dbReference type="EMBL" id="SJTH01000021">
    <property type="protein sequence ID" value="TCJ03128.1"/>
    <property type="molecule type" value="Genomic_DNA"/>
</dbReference>
<evidence type="ECO:0000313" key="9">
    <source>
        <dbReference type="Proteomes" id="UP000293846"/>
    </source>
</evidence>
<dbReference type="OrthoDB" id="9779283at2"/>
<keyword evidence="6" id="KW-1133">Transmembrane helix</keyword>
<reference evidence="8 9" key="1">
    <citation type="submission" date="2019-03" db="EMBL/GenBank/DDBJ databases">
        <authorList>
            <person name="Jensen L."/>
            <person name="Storgaard J."/>
            <person name="Sulaj E."/>
            <person name="Schramm A."/>
            <person name="Marshall I.P.G."/>
        </authorList>
    </citation>
    <scope>NUCLEOTIDE SEQUENCE [LARGE SCALE GENOMIC DNA]</scope>
    <source>
        <strain evidence="8 9">2017H2G3</strain>
    </source>
</reference>
<evidence type="ECO:0000256" key="6">
    <source>
        <dbReference type="SAM" id="Phobius"/>
    </source>
</evidence>
<dbReference type="SUPFAM" id="SSF46626">
    <property type="entry name" value="Cytochrome c"/>
    <property type="match status" value="2"/>
</dbReference>
<feature type="region of interest" description="Disordered" evidence="5">
    <location>
        <begin position="39"/>
        <end position="62"/>
    </location>
</feature>
<dbReference type="GO" id="GO:0020037">
    <property type="term" value="F:heme binding"/>
    <property type="evidence" value="ECO:0007669"/>
    <property type="project" value="InterPro"/>
</dbReference>
<dbReference type="PANTHER" id="PTHR35008:SF4">
    <property type="entry name" value="BLL4482 PROTEIN"/>
    <property type="match status" value="1"/>
</dbReference>
<dbReference type="InterPro" id="IPR009056">
    <property type="entry name" value="Cyt_c-like_dom"/>
</dbReference>
<feature type="domain" description="Cytochrome c" evidence="7">
    <location>
        <begin position="190"/>
        <end position="275"/>
    </location>
</feature>
<dbReference type="STRING" id="1742358.GCA_001439605_00314"/>
<dbReference type="Gene3D" id="1.10.760.10">
    <property type="entry name" value="Cytochrome c-like domain"/>
    <property type="match status" value="2"/>
</dbReference>
<dbReference type="Proteomes" id="UP000293846">
    <property type="component" value="Unassembled WGS sequence"/>
</dbReference>
<protein>
    <submittedName>
        <fullName evidence="8">C-type cytochrome</fullName>
    </submittedName>
</protein>
<keyword evidence="6" id="KW-0472">Membrane</keyword>
<feature type="region of interest" description="Disordered" evidence="5">
    <location>
        <begin position="281"/>
        <end position="308"/>
    </location>
</feature>
<evidence type="ECO:0000256" key="4">
    <source>
        <dbReference type="PROSITE-ProRule" id="PRU00433"/>
    </source>
</evidence>
<dbReference type="InterPro" id="IPR036909">
    <property type="entry name" value="Cyt_c-like_dom_sf"/>
</dbReference>
<evidence type="ECO:0000313" key="8">
    <source>
        <dbReference type="EMBL" id="TCJ03128.1"/>
    </source>
</evidence>
<dbReference type="AlphaFoldDB" id="A0A4R1AZI0"/>
<keyword evidence="9" id="KW-1185">Reference proteome</keyword>